<sequence>MMNLEEHTLTSSCSEYTRRVWYLPAEQSPEKICLFLDGEYYVNQMDVPDKLTVLQREGLIPPVACLFVSYVDGETRHYDFTCNDRYARFITEDLIEWIQSRNAGISRQDCLIGGLSLSGLQAAYIALTTPEVFLFTLCQSGSLWWNNEWLKNDLQSRSTTSGKFWISVGDQETDSGIIHPPTGLVQDVDQISAVKRFADTLKAQGDVVHYHLFAGGHDPKCWEAEFSDAMQWLLG</sequence>
<dbReference type="AlphaFoldDB" id="A0A517VYZ4"/>
<name>A0A517VYZ4_9PLAN</name>
<dbReference type="InterPro" id="IPR029058">
    <property type="entry name" value="AB_hydrolase_fold"/>
</dbReference>
<dbReference type="RefSeq" id="WP_197998495.1">
    <property type="nucleotide sequence ID" value="NZ_CP037920.1"/>
</dbReference>
<protein>
    <submittedName>
        <fullName evidence="1">Enterochelin esterase</fullName>
    </submittedName>
</protein>
<dbReference type="PANTHER" id="PTHR48098">
    <property type="entry name" value="ENTEROCHELIN ESTERASE-RELATED"/>
    <property type="match status" value="1"/>
</dbReference>
<dbReference type="PANTHER" id="PTHR48098:SF3">
    <property type="entry name" value="IRON(III) ENTEROBACTIN ESTERASE"/>
    <property type="match status" value="1"/>
</dbReference>
<proteinExistence type="predicted"/>
<accession>A0A517VYZ4</accession>
<gene>
    <name evidence="1" type="primary">fes</name>
    <name evidence="1" type="ORF">V144x_37200</name>
</gene>
<dbReference type="Pfam" id="PF00756">
    <property type="entry name" value="Esterase"/>
    <property type="match status" value="1"/>
</dbReference>
<evidence type="ECO:0000313" key="2">
    <source>
        <dbReference type="Proteomes" id="UP000318704"/>
    </source>
</evidence>
<evidence type="ECO:0000313" key="1">
    <source>
        <dbReference type="EMBL" id="QDT98234.1"/>
    </source>
</evidence>
<dbReference type="KEGG" id="gaw:V144x_37200"/>
<dbReference type="Gene3D" id="3.40.50.1820">
    <property type="entry name" value="alpha/beta hydrolase"/>
    <property type="match status" value="1"/>
</dbReference>
<dbReference type="Proteomes" id="UP000318704">
    <property type="component" value="Chromosome"/>
</dbReference>
<organism evidence="1 2">
    <name type="scientific">Gimesia aquarii</name>
    <dbReference type="NCBI Taxonomy" id="2527964"/>
    <lineage>
        <taxon>Bacteria</taxon>
        <taxon>Pseudomonadati</taxon>
        <taxon>Planctomycetota</taxon>
        <taxon>Planctomycetia</taxon>
        <taxon>Planctomycetales</taxon>
        <taxon>Planctomycetaceae</taxon>
        <taxon>Gimesia</taxon>
    </lineage>
</organism>
<dbReference type="EMBL" id="CP037920">
    <property type="protein sequence ID" value="QDT98234.1"/>
    <property type="molecule type" value="Genomic_DNA"/>
</dbReference>
<dbReference type="InterPro" id="IPR050583">
    <property type="entry name" value="Mycobacterial_A85_antigen"/>
</dbReference>
<dbReference type="SUPFAM" id="SSF53474">
    <property type="entry name" value="alpha/beta-Hydrolases"/>
    <property type="match status" value="1"/>
</dbReference>
<dbReference type="InterPro" id="IPR000801">
    <property type="entry name" value="Esterase-like"/>
</dbReference>
<reference evidence="1 2" key="1">
    <citation type="submission" date="2019-03" db="EMBL/GenBank/DDBJ databases">
        <title>Deep-cultivation of Planctomycetes and their phenomic and genomic characterization uncovers novel biology.</title>
        <authorList>
            <person name="Wiegand S."/>
            <person name="Jogler M."/>
            <person name="Boedeker C."/>
            <person name="Pinto D."/>
            <person name="Vollmers J."/>
            <person name="Rivas-Marin E."/>
            <person name="Kohn T."/>
            <person name="Peeters S.H."/>
            <person name="Heuer A."/>
            <person name="Rast P."/>
            <person name="Oberbeckmann S."/>
            <person name="Bunk B."/>
            <person name="Jeske O."/>
            <person name="Meyerdierks A."/>
            <person name="Storesund J.E."/>
            <person name="Kallscheuer N."/>
            <person name="Luecker S."/>
            <person name="Lage O.M."/>
            <person name="Pohl T."/>
            <person name="Merkel B.J."/>
            <person name="Hornburger P."/>
            <person name="Mueller R.-W."/>
            <person name="Bruemmer F."/>
            <person name="Labrenz M."/>
            <person name="Spormann A.M."/>
            <person name="Op den Camp H."/>
            <person name="Overmann J."/>
            <person name="Amann R."/>
            <person name="Jetten M.S.M."/>
            <person name="Mascher T."/>
            <person name="Medema M.H."/>
            <person name="Devos D.P."/>
            <person name="Kaster A.-K."/>
            <person name="Ovreas L."/>
            <person name="Rohde M."/>
            <person name="Galperin M.Y."/>
            <person name="Jogler C."/>
        </authorList>
    </citation>
    <scope>NUCLEOTIDE SEQUENCE [LARGE SCALE GENOMIC DNA]</scope>
    <source>
        <strain evidence="1 2">V144</strain>
    </source>
</reference>